<dbReference type="STRING" id="1348612.A0A397JMX5"/>
<feature type="repeat" description="TPR" evidence="3">
    <location>
        <begin position="223"/>
        <end position="256"/>
    </location>
</feature>
<gene>
    <name evidence="4" type="ORF">Glove_19g135</name>
</gene>
<dbReference type="InterPro" id="IPR050498">
    <property type="entry name" value="Ycf3"/>
</dbReference>
<dbReference type="SUPFAM" id="SSF48452">
    <property type="entry name" value="TPR-like"/>
    <property type="match status" value="3"/>
</dbReference>
<feature type="repeat" description="TPR" evidence="3">
    <location>
        <begin position="284"/>
        <end position="317"/>
    </location>
</feature>
<reference evidence="4 5" key="1">
    <citation type="submission" date="2018-08" db="EMBL/GenBank/DDBJ databases">
        <title>Genome and evolution of the arbuscular mycorrhizal fungus Diversispora epigaea (formerly Glomus versiforme) and its bacterial endosymbionts.</title>
        <authorList>
            <person name="Sun X."/>
            <person name="Fei Z."/>
            <person name="Harrison M."/>
        </authorList>
    </citation>
    <scope>NUCLEOTIDE SEQUENCE [LARGE SCALE GENOMIC DNA]</scope>
    <source>
        <strain evidence="4 5">IT104</strain>
    </source>
</reference>
<name>A0A397JMX5_9GLOM</name>
<keyword evidence="1" id="KW-0677">Repeat</keyword>
<dbReference type="InterPro" id="IPR011990">
    <property type="entry name" value="TPR-like_helical_dom_sf"/>
</dbReference>
<dbReference type="Pfam" id="PF13432">
    <property type="entry name" value="TPR_16"/>
    <property type="match status" value="1"/>
</dbReference>
<protein>
    <submittedName>
        <fullName evidence="4">Uncharacterized protein</fullName>
    </submittedName>
</protein>
<dbReference type="Gene3D" id="1.25.40.10">
    <property type="entry name" value="Tetratricopeptide repeat domain"/>
    <property type="match status" value="6"/>
</dbReference>
<feature type="repeat" description="TPR" evidence="3">
    <location>
        <begin position="86"/>
        <end position="119"/>
    </location>
</feature>
<feature type="repeat" description="TPR" evidence="3">
    <location>
        <begin position="352"/>
        <end position="385"/>
    </location>
</feature>
<feature type="repeat" description="TPR" evidence="3">
    <location>
        <begin position="490"/>
        <end position="523"/>
    </location>
</feature>
<dbReference type="PANTHER" id="PTHR44858">
    <property type="entry name" value="TETRATRICOPEPTIDE REPEAT PROTEIN 6"/>
    <property type="match status" value="1"/>
</dbReference>
<dbReference type="InterPro" id="IPR019734">
    <property type="entry name" value="TPR_rpt"/>
</dbReference>
<evidence type="ECO:0000256" key="2">
    <source>
        <dbReference type="ARBA" id="ARBA00022803"/>
    </source>
</evidence>
<dbReference type="SMART" id="SM00028">
    <property type="entry name" value="TPR"/>
    <property type="match status" value="12"/>
</dbReference>
<accession>A0A397JMX5</accession>
<keyword evidence="2 3" id="KW-0802">TPR repeat</keyword>
<dbReference type="Pfam" id="PF13181">
    <property type="entry name" value="TPR_8"/>
    <property type="match status" value="3"/>
</dbReference>
<dbReference type="AlphaFoldDB" id="A0A397JMX5"/>
<dbReference type="Proteomes" id="UP000266861">
    <property type="component" value="Unassembled WGS sequence"/>
</dbReference>
<dbReference type="EMBL" id="PQFF01000017">
    <property type="protein sequence ID" value="RHZ88997.1"/>
    <property type="molecule type" value="Genomic_DNA"/>
</dbReference>
<feature type="repeat" description="TPR" evidence="3">
    <location>
        <begin position="420"/>
        <end position="453"/>
    </location>
</feature>
<dbReference type="Pfam" id="PF13414">
    <property type="entry name" value="TPR_11"/>
    <property type="match status" value="1"/>
</dbReference>
<sequence length="656" mass="75887">MKFTGEKKIFSITWVRKLFSSKVQHEDPQIHQQAATSNQVPQSPKNSLLRHFNITKFKIDLADHFGKEDKVVHYCTRYLDNFPNSYSTMCIRAGAYGKLKKYDEAIKDLDSAIQLRPRRSMAWCLRGVIKGLGKSYAEALNDLNQAIAIDPIDCFALKWRAFCCFKLKSYDQALLDLNKVILLGFSDAFTYINRAEINKKLNNHEEAHKDIAAAFKFEDINKALAYGTRGVLNLECKNYQASINDLTKALNLRPNDDNFLRIRSGVYQMLGHSDAALEDLEKASILFGNRAELLCKLRRYDLALEDIKQALKLEPDNIIFHQQLTDLYRRQHKYEEALTQANYTLLLSPNNINTLLLRADIYFIQKKYTDSLTNLNDAIQIDPKNPYALTARGELFFKIRRFGNALKDINESLKIKATNFHALEVRGSILKKQHKYQEALDDFNKSLELYPLHLINQHPFPNRGEDHIDNSGYDEGFVVTHKMMGERNFSNIYLKRGDTYYKLNEYELALSDYDQSLKLSDGNIPIYKKRAYILHKTKRLDDALMDIDKYLKIYSQCPKALNLRGQIINDIERCTLDDALVDIDKLLKEYPRCPKFLKLREKILNNIKKCNLKKEKLSEFVLSNFGDMEGISIENNVNSIEEVESGPSNGSRQLQY</sequence>
<dbReference type="PROSITE" id="PS50005">
    <property type="entry name" value="TPR"/>
    <property type="match status" value="6"/>
</dbReference>
<evidence type="ECO:0000313" key="5">
    <source>
        <dbReference type="Proteomes" id="UP000266861"/>
    </source>
</evidence>
<evidence type="ECO:0000256" key="3">
    <source>
        <dbReference type="PROSITE-ProRule" id="PRU00339"/>
    </source>
</evidence>
<dbReference type="OrthoDB" id="1926212at2759"/>
<proteinExistence type="predicted"/>
<dbReference type="PANTHER" id="PTHR44858:SF1">
    <property type="entry name" value="UDP-N-ACETYLGLUCOSAMINE--PEPTIDE N-ACETYLGLUCOSAMINYLTRANSFERASE SPINDLY-RELATED"/>
    <property type="match status" value="1"/>
</dbReference>
<comment type="caution">
    <text evidence="4">The sequence shown here is derived from an EMBL/GenBank/DDBJ whole genome shotgun (WGS) entry which is preliminary data.</text>
</comment>
<evidence type="ECO:0000313" key="4">
    <source>
        <dbReference type="EMBL" id="RHZ88997.1"/>
    </source>
</evidence>
<evidence type="ECO:0000256" key="1">
    <source>
        <dbReference type="ARBA" id="ARBA00022737"/>
    </source>
</evidence>
<keyword evidence="5" id="KW-1185">Reference proteome</keyword>
<organism evidence="4 5">
    <name type="scientific">Diversispora epigaea</name>
    <dbReference type="NCBI Taxonomy" id="1348612"/>
    <lineage>
        <taxon>Eukaryota</taxon>
        <taxon>Fungi</taxon>
        <taxon>Fungi incertae sedis</taxon>
        <taxon>Mucoromycota</taxon>
        <taxon>Glomeromycotina</taxon>
        <taxon>Glomeromycetes</taxon>
        <taxon>Diversisporales</taxon>
        <taxon>Diversisporaceae</taxon>
        <taxon>Diversispora</taxon>
    </lineage>
</organism>